<protein>
    <submittedName>
        <fullName evidence="2">Uncharacterized protein</fullName>
    </submittedName>
</protein>
<feature type="region of interest" description="Disordered" evidence="1">
    <location>
        <begin position="1"/>
        <end position="40"/>
    </location>
</feature>
<proteinExistence type="predicted"/>
<evidence type="ECO:0000256" key="1">
    <source>
        <dbReference type="SAM" id="MobiDB-lite"/>
    </source>
</evidence>
<evidence type="ECO:0000313" key="2">
    <source>
        <dbReference type="EMBL" id="KAF2272417.1"/>
    </source>
</evidence>
<feature type="compositionally biased region" description="Low complexity" evidence="1">
    <location>
        <begin position="205"/>
        <end position="220"/>
    </location>
</feature>
<feature type="region of interest" description="Disordered" evidence="1">
    <location>
        <begin position="93"/>
        <end position="128"/>
    </location>
</feature>
<dbReference type="OrthoDB" id="3645916at2759"/>
<organism evidence="2 3">
    <name type="scientific">Westerdykella ornata</name>
    <dbReference type="NCBI Taxonomy" id="318751"/>
    <lineage>
        <taxon>Eukaryota</taxon>
        <taxon>Fungi</taxon>
        <taxon>Dikarya</taxon>
        <taxon>Ascomycota</taxon>
        <taxon>Pezizomycotina</taxon>
        <taxon>Dothideomycetes</taxon>
        <taxon>Pleosporomycetidae</taxon>
        <taxon>Pleosporales</taxon>
        <taxon>Sporormiaceae</taxon>
        <taxon>Westerdykella</taxon>
    </lineage>
</organism>
<feature type="compositionally biased region" description="Low complexity" evidence="1">
    <location>
        <begin position="98"/>
        <end position="121"/>
    </location>
</feature>
<dbReference type="EMBL" id="ML986521">
    <property type="protein sequence ID" value="KAF2272417.1"/>
    <property type="molecule type" value="Genomic_DNA"/>
</dbReference>
<dbReference type="GeneID" id="54553161"/>
<feature type="compositionally biased region" description="Pro residues" evidence="1">
    <location>
        <begin position="460"/>
        <end position="473"/>
    </location>
</feature>
<keyword evidence="3" id="KW-1185">Reference proteome</keyword>
<dbReference type="RefSeq" id="XP_033649956.1">
    <property type="nucleotide sequence ID" value="XM_033799986.1"/>
</dbReference>
<gene>
    <name evidence="2" type="ORF">EI97DRAFT_445749</name>
</gene>
<feature type="region of interest" description="Disordered" evidence="1">
    <location>
        <begin position="316"/>
        <end position="355"/>
    </location>
</feature>
<name>A0A6A6J851_WESOR</name>
<accession>A0A6A6J851</accession>
<feature type="compositionally biased region" description="Basic and acidic residues" evidence="1">
    <location>
        <begin position="226"/>
        <end position="259"/>
    </location>
</feature>
<reference evidence="2" key="1">
    <citation type="journal article" date="2020" name="Stud. Mycol.">
        <title>101 Dothideomycetes genomes: a test case for predicting lifestyles and emergence of pathogens.</title>
        <authorList>
            <person name="Haridas S."/>
            <person name="Albert R."/>
            <person name="Binder M."/>
            <person name="Bloem J."/>
            <person name="Labutti K."/>
            <person name="Salamov A."/>
            <person name="Andreopoulos B."/>
            <person name="Baker S."/>
            <person name="Barry K."/>
            <person name="Bills G."/>
            <person name="Bluhm B."/>
            <person name="Cannon C."/>
            <person name="Castanera R."/>
            <person name="Culley D."/>
            <person name="Daum C."/>
            <person name="Ezra D."/>
            <person name="Gonzalez J."/>
            <person name="Henrissat B."/>
            <person name="Kuo A."/>
            <person name="Liang C."/>
            <person name="Lipzen A."/>
            <person name="Lutzoni F."/>
            <person name="Magnuson J."/>
            <person name="Mondo S."/>
            <person name="Nolan M."/>
            <person name="Ohm R."/>
            <person name="Pangilinan J."/>
            <person name="Park H.-J."/>
            <person name="Ramirez L."/>
            <person name="Alfaro M."/>
            <person name="Sun H."/>
            <person name="Tritt A."/>
            <person name="Yoshinaga Y."/>
            <person name="Zwiers L.-H."/>
            <person name="Turgeon B."/>
            <person name="Goodwin S."/>
            <person name="Spatafora J."/>
            <person name="Crous P."/>
            <person name="Grigoriev I."/>
        </authorList>
    </citation>
    <scope>NUCLEOTIDE SEQUENCE</scope>
    <source>
        <strain evidence="2">CBS 379.55</strain>
    </source>
</reference>
<feature type="region of interest" description="Disordered" evidence="1">
    <location>
        <begin position="453"/>
        <end position="488"/>
    </location>
</feature>
<dbReference type="Proteomes" id="UP000800097">
    <property type="component" value="Unassembled WGS sequence"/>
</dbReference>
<sequence>MTWESAQQQERRKRRRRGRHVGANKEGRAVPRSMRRARPQHRPINYHLQTDHYQHHQPTSHLHLTRSPLLQSPVDCACVRALLSVAMDSPSAQDALADDTSTSSPQLLSPDQQPESPSSQTNSPTIDPLVSRVAERIAAAINDFKRELDQRDSAWGTAKGSLELSLKTDDSRTYELTIVQDEDGAEYPITVRPSLKDVKSSANGGRDSTARPAAAAGSTAQKRTRRDSDGELEKDFVSRKKRKLEEEGMDASGKRAHTDEVDEDEDIMPLISKEDLEHLLSKLRDEIQDDTAECVNHVQRLLRRFKDEWHERITWEDEHGGPASRQGPMSARGSVGGAGGAPFPSPIAERDDQNTSTNDLIRQEVKLLSSQIKWVEECRRVADSLHDKREENWRTSSASFHDRNRQDREHFQNRMLHESAVQGKMLNEILNEVKAIGLYAQSMKWETPDHLAPRAAYPSVPIPPAFPQAPPPTAATGAGRGRGNQNKR</sequence>
<feature type="region of interest" description="Disordered" evidence="1">
    <location>
        <begin position="190"/>
        <end position="260"/>
    </location>
</feature>
<feature type="compositionally biased region" description="Basic residues" evidence="1">
    <location>
        <begin position="11"/>
        <end position="22"/>
    </location>
</feature>
<dbReference type="AlphaFoldDB" id="A0A6A6J851"/>
<evidence type="ECO:0000313" key="3">
    <source>
        <dbReference type="Proteomes" id="UP000800097"/>
    </source>
</evidence>